<proteinExistence type="predicted"/>
<accession>A0ABV3RT95</accession>
<keyword evidence="5 6" id="KW-0472">Membrane</keyword>
<evidence type="ECO:0000256" key="3">
    <source>
        <dbReference type="ARBA" id="ARBA00022692"/>
    </source>
</evidence>
<evidence type="ECO:0000256" key="5">
    <source>
        <dbReference type="ARBA" id="ARBA00023136"/>
    </source>
</evidence>
<evidence type="ECO:0000256" key="1">
    <source>
        <dbReference type="ARBA" id="ARBA00004651"/>
    </source>
</evidence>
<feature type="transmembrane region" description="Helical" evidence="6">
    <location>
        <begin position="106"/>
        <end position="126"/>
    </location>
</feature>
<dbReference type="EMBL" id="JBFNXX010000037">
    <property type="protein sequence ID" value="MEW9922223.1"/>
    <property type="molecule type" value="Genomic_DNA"/>
</dbReference>
<evidence type="ECO:0000259" key="7">
    <source>
        <dbReference type="Pfam" id="PF00482"/>
    </source>
</evidence>
<keyword evidence="9" id="KW-1185">Reference proteome</keyword>
<sequence length="329" mass="36244">MDQFITNFPNLNIEFIILCGVAIGSFFLILGAGTALSRPNVAAERLSNMNSRRQARLDQGILKPLEDDPTGLMKSFVPSDESVRSALRRKLEHAGMGGPNAVPKFMFVRVMLGIVLPALFFAAVLLSRNSPSLLPLGVGEKLAGLSQIGTYQWLTAMVAVGYFAPIHWLNGRAEERRRRVEEGFPNALDLMRVSVEAGLGFDAAMTRVANELSKVSPDIAMEFLAVQHEVQAGRGRDLAMQDMADRIGLDFVYSFVNVVRQSMQFGTSMTDALTVYAEELRASREMRAQEMANKLPVKMSIVLTTLMLPALLLIALGPVVIRYTQYFGN</sequence>
<feature type="transmembrane region" description="Helical" evidence="6">
    <location>
        <begin position="301"/>
        <end position="321"/>
    </location>
</feature>
<dbReference type="InterPro" id="IPR018076">
    <property type="entry name" value="T2SS_GspF_dom"/>
</dbReference>
<evidence type="ECO:0000256" key="2">
    <source>
        <dbReference type="ARBA" id="ARBA00022475"/>
    </source>
</evidence>
<comment type="caution">
    <text evidence="8">The sequence shown here is derived from an EMBL/GenBank/DDBJ whole genome shotgun (WGS) entry which is preliminary data.</text>
</comment>
<gene>
    <name evidence="8" type="ORF">AB2B41_21710</name>
</gene>
<evidence type="ECO:0000313" key="8">
    <source>
        <dbReference type="EMBL" id="MEW9922223.1"/>
    </source>
</evidence>
<protein>
    <submittedName>
        <fullName evidence="8">Type II secretion system F family protein</fullName>
    </submittedName>
</protein>
<organism evidence="8 9">
    <name type="scientific">Sulfitobacter sediminis</name>
    <dbReference type="NCBI Taxonomy" id="3234186"/>
    <lineage>
        <taxon>Bacteria</taxon>
        <taxon>Pseudomonadati</taxon>
        <taxon>Pseudomonadota</taxon>
        <taxon>Alphaproteobacteria</taxon>
        <taxon>Rhodobacterales</taxon>
        <taxon>Roseobacteraceae</taxon>
        <taxon>Sulfitobacter</taxon>
    </lineage>
</organism>
<keyword evidence="2" id="KW-1003">Cell membrane</keyword>
<evidence type="ECO:0000313" key="9">
    <source>
        <dbReference type="Proteomes" id="UP001556098"/>
    </source>
</evidence>
<dbReference type="RefSeq" id="WP_367879921.1">
    <property type="nucleotide sequence ID" value="NZ_JBFNXX010000037.1"/>
</dbReference>
<feature type="transmembrane region" description="Helical" evidence="6">
    <location>
        <begin position="151"/>
        <end position="169"/>
    </location>
</feature>
<feature type="transmembrane region" description="Helical" evidence="6">
    <location>
        <begin position="15"/>
        <end position="36"/>
    </location>
</feature>
<name>A0ABV3RT95_9RHOB</name>
<feature type="domain" description="Type II secretion system protein GspF" evidence="7">
    <location>
        <begin position="188"/>
        <end position="316"/>
    </location>
</feature>
<keyword evidence="3 6" id="KW-0812">Transmembrane</keyword>
<dbReference type="PANTHER" id="PTHR35007:SF2">
    <property type="entry name" value="PILUS ASSEMBLE PROTEIN"/>
    <property type="match status" value="1"/>
</dbReference>
<reference evidence="8 9" key="1">
    <citation type="submission" date="2024-07" db="EMBL/GenBank/DDBJ databases">
        <title>Marimonas sp.nov., isolated from tidal-flat sediment.</title>
        <authorList>
            <person name="Jayan J.N."/>
            <person name="Lee S.S."/>
        </authorList>
    </citation>
    <scope>NUCLEOTIDE SEQUENCE [LARGE SCALE GENOMIC DNA]</scope>
    <source>
        <strain evidence="8 9">MJW-29</strain>
    </source>
</reference>
<evidence type="ECO:0000256" key="6">
    <source>
        <dbReference type="SAM" id="Phobius"/>
    </source>
</evidence>
<comment type="subcellular location">
    <subcellularLocation>
        <location evidence="1">Cell membrane</location>
        <topology evidence="1">Multi-pass membrane protein</topology>
    </subcellularLocation>
</comment>
<evidence type="ECO:0000256" key="4">
    <source>
        <dbReference type="ARBA" id="ARBA00022989"/>
    </source>
</evidence>
<dbReference type="PANTHER" id="PTHR35007">
    <property type="entry name" value="INTEGRAL MEMBRANE PROTEIN-RELATED"/>
    <property type="match status" value="1"/>
</dbReference>
<dbReference type="Pfam" id="PF00482">
    <property type="entry name" value="T2SSF"/>
    <property type="match status" value="1"/>
</dbReference>
<keyword evidence="4 6" id="KW-1133">Transmembrane helix</keyword>
<dbReference type="Proteomes" id="UP001556098">
    <property type="component" value="Unassembled WGS sequence"/>
</dbReference>